<feature type="signal peptide" evidence="3">
    <location>
        <begin position="1"/>
        <end position="25"/>
    </location>
</feature>
<evidence type="ECO:0000256" key="1">
    <source>
        <dbReference type="ARBA" id="ARBA00010333"/>
    </source>
</evidence>
<sequence>MTGKGGLRRLALCVAAALLPLAAQGAGKCERLIASGSPDAPPYLWRDPQDPERLIGVNAELLQQVAAQIGVKLDILYAGKRSQALEEVRTGRMDLLVDAPLTVTELESLDYVHPALVPNDYLVWTLRTAPLQYRSLADLHGHAGAISAKARPTQAFVTLAAEHLKLATTENLQQAFDRLVHGQVEYVIAGRYSGAAMAQAQGVGDKLQSSELPVDRPGLYLALSHDSACNDPWLRGQLAKKMTELTASGIPAEVFSRNVERWRAQQSPPPAAPQQ</sequence>
<organism evidence="5 6">
    <name type="scientific">Pseudomonas baltica</name>
    <dbReference type="NCBI Taxonomy" id="2762576"/>
    <lineage>
        <taxon>Bacteria</taxon>
        <taxon>Pseudomonadati</taxon>
        <taxon>Pseudomonadota</taxon>
        <taxon>Gammaproteobacteria</taxon>
        <taxon>Pseudomonadales</taxon>
        <taxon>Pseudomonadaceae</taxon>
        <taxon>Pseudomonas</taxon>
    </lineage>
</organism>
<name>A0A7X1G1J8_9PSED</name>
<dbReference type="SUPFAM" id="SSF53850">
    <property type="entry name" value="Periplasmic binding protein-like II"/>
    <property type="match status" value="1"/>
</dbReference>
<reference evidence="5 6" key="1">
    <citation type="submission" date="2020-08" db="EMBL/GenBank/DDBJ databases">
        <title>Pseudomonas sp. nov.</title>
        <authorList>
            <person name="Gieschler S."/>
            <person name="Fiedler G."/>
            <person name="Brinks E."/>
            <person name="Boehnlein C."/>
            <person name="Franz C.M.A.P."/>
            <person name="Kabisch J."/>
        </authorList>
    </citation>
    <scope>NUCLEOTIDE SEQUENCE [LARGE SCALE GENOMIC DNA]</scope>
    <source>
        <strain evidence="5 6">MBT-2</strain>
    </source>
</reference>
<dbReference type="RefSeq" id="WP_185793011.1">
    <property type="nucleotide sequence ID" value="NZ_JACMYH010000001.1"/>
</dbReference>
<keyword evidence="6" id="KW-1185">Reference proteome</keyword>
<dbReference type="InterPro" id="IPR001638">
    <property type="entry name" value="Solute-binding_3/MltF_N"/>
</dbReference>
<comment type="similarity">
    <text evidence="1">Belongs to the bacterial solute-binding protein 3 family.</text>
</comment>
<protein>
    <submittedName>
        <fullName evidence="5">Transporter substrate-binding domain-containing protein</fullName>
    </submittedName>
</protein>
<dbReference type="Proteomes" id="UP000546173">
    <property type="component" value="Unassembled WGS sequence"/>
</dbReference>
<evidence type="ECO:0000256" key="3">
    <source>
        <dbReference type="SAM" id="SignalP"/>
    </source>
</evidence>
<evidence type="ECO:0000259" key="4">
    <source>
        <dbReference type="SMART" id="SM00062"/>
    </source>
</evidence>
<keyword evidence="2 3" id="KW-0732">Signal</keyword>
<dbReference type="Gene3D" id="3.40.190.10">
    <property type="entry name" value="Periplasmic binding protein-like II"/>
    <property type="match status" value="2"/>
</dbReference>
<evidence type="ECO:0000256" key="2">
    <source>
        <dbReference type="ARBA" id="ARBA00022729"/>
    </source>
</evidence>
<proteinExistence type="inferred from homology"/>
<dbReference type="SMART" id="SM00062">
    <property type="entry name" value="PBPb"/>
    <property type="match status" value="1"/>
</dbReference>
<feature type="domain" description="Solute-binding protein family 3/N-terminal" evidence="4">
    <location>
        <begin position="31"/>
        <end position="266"/>
    </location>
</feature>
<accession>A0A7X1G1J8</accession>
<dbReference type="EMBL" id="JACMYH010000001">
    <property type="protein sequence ID" value="MBC2676776.1"/>
    <property type="molecule type" value="Genomic_DNA"/>
</dbReference>
<evidence type="ECO:0000313" key="6">
    <source>
        <dbReference type="Proteomes" id="UP000546173"/>
    </source>
</evidence>
<dbReference type="AlphaFoldDB" id="A0A7X1G1J8"/>
<gene>
    <name evidence="5" type="ORF">H7993_00060</name>
</gene>
<evidence type="ECO:0000313" key="5">
    <source>
        <dbReference type="EMBL" id="MBC2676776.1"/>
    </source>
</evidence>
<dbReference type="PANTHER" id="PTHR35936">
    <property type="entry name" value="MEMBRANE-BOUND LYTIC MUREIN TRANSGLYCOSYLASE F"/>
    <property type="match status" value="1"/>
</dbReference>
<comment type="caution">
    <text evidence="5">The sequence shown here is derived from an EMBL/GenBank/DDBJ whole genome shotgun (WGS) entry which is preliminary data.</text>
</comment>
<dbReference type="PANTHER" id="PTHR35936:SF6">
    <property type="entry name" value="AMINO ACID ABC TRANSPORTER SUBSTRATE-BINDING PAAT FAMILY PROTEIN"/>
    <property type="match status" value="1"/>
</dbReference>
<dbReference type="Pfam" id="PF00497">
    <property type="entry name" value="SBP_bac_3"/>
    <property type="match status" value="1"/>
</dbReference>
<feature type="chain" id="PRO_5030860740" evidence="3">
    <location>
        <begin position="26"/>
        <end position="275"/>
    </location>
</feature>